<dbReference type="Proteomes" id="UP001177023">
    <property type="component" value="Unassembled WGS sequence"/>
</dbReference>
<organism evidence="3 4">
    <name type="scientific">Mesorhabditis spiculigera</name>
    <dbReference type="NCBI Taxonomy" id="96644"/>
    <lineage>
        <taxon>Eukaryota</taxon>
        <taxon>Metazoa</taxon>
        <taxon>Ecdysozoa</taxon>
        <taxon>Nematoda</taxon>
        <taxon>Chromadorea</taxon>
        <taxon>Rhabditida</taxon>
        <taxon>Rhabditina</taxon>
        <taxon>Rhabditomorpha</taxon>
        <taxon>Rhabditoidea</taxon>
        <taxon>Rhabditidae</taxon>
        <taxon>Mesorhabditinae</taxon>
        <taxon>Mesorhabditis</taxon>
    </lineage>
</organism>
<feature type="non-terminal residue" evidence="3">
    <location>
        <position position="1"/>
    </location>
</feature>
<evidence type="ECO:0000313" key="3">
    <source>
        <dbReference type="EMBL" id="CAJ0575070.1"/>
    </source>
</evidence>
<accession>A0AA36G1G7</accession>
<proteinExistence type="predicted"/>
<protein>
    <submittedName>
        <fullName evidence="3">Uncharacterized protein</fullName>
    </submittedName>
</protein>
<gene>
    <name evidence="3" type="ORF">MSPICULIGERA_LOCUS13387</name>
</gene>
<keyword evidence="1" id="KW-0175">Coiled coil</keyword>
<dbReference type="EMBL" id="CATQJA010002635">
    <property type="protein sequence ID" value="CAJ0575070.1"/>
    <property type="molecule type" value="Genomic_DNA"/>
</dbReference>
<evidence type="ECO:0000256" key="2">
    <source>
        <dbReference type="SAM" id="MobiDB-lite"/>
    </source>
</evidence>
<comment type="caution">
    <text evidence="3">The sequence shown here is derived from an EMBL/GenBank/DDBJ whole genome shotgun (WGS) entry which is preliminary data.</text>
</comment>
<reference evidence="3" key="1">
    <citation type="submission" date="2023-06" db="EMBL/GenBank/DDBJ databases">
        <authorList>
            <person name="Delattre M."/>
        </authorList>
    </citation>
    <scope>NUCLEOTIDE SEQUENCE</scope>
    <source>
        <strain evidence="3">AF72</strain>
    </source>
</reference>
<evidence type="ECO:0000256" key="1">
    <source>
        <dbReference type="SAM" id="Coils"/>
    </source>
</evidence>
<feature type="region of interest" description="Disordered" evidence="2">
    <location>
        <begin position="233"/>
        <end position="252"/>
    </location>
</feature>
<dbReference type="AlphaFoldDB" id="A0AA36G1G7"/>
<name>A0AA36G1G7_9BILA</name>
<sequence>MSRSFTAVPRQDIEQVERNNKLTEENARLKAQIEQLTGGDDAVKNLLEENEKLKKQLADANAYVDQADVENEQQYSTMTHQIEELIQMVHDKKKEILTLTKELEDKTTVTERLNKNVDQHKTSIDRQHEIIEQMREELDREKDGRIEAENEKDRLYNELDDLKRREFTLQMELEDVQRALDKQKEILNTSSVTALVDKWERRVLLLENAVREREVMLHTQQQMIHELRRQQGFAHRGAGSSGESLDSSERSALEHRKKQAVLRYITSDDYEKRELVGSIAAALDLTRDEEDYVRNTLGRSRNQRKLIM</sequence>
<keyword evidence="4" id="KW-1185">Reference proteome</keyword>
<evidence type="ECO:0000313" key="4">
    <source>
        <dbReference type="Proteomes" id="UP001177023"/>
    </source>
</evidence>
<feature type="coiled-coil region" evidence="1">
    <location>
        <begin position="19"/>
        <end position="179"/>
    </location>
</feature>